<dbReference type="EMBL" id="BPLR01002513">
    <property type="protein sequence ID" value="GIX74569.1"/>
    <property type="molecule type" value="Genomic_DNA"/>
</dbReference>
<organism evidence="1 2">
    <name type="scientific">Caerostris extrusa</name>
    <name type="common">Bark spider</name>
    <name type="synonym">Caerostris bankana</name>
    <dbReference type="NCBI Taxonomy" id="172846"/>
    <lineage>
        <taxon>Eukaryota</taxon>
        <taxon>Metazoa</taxon>
        <taxon>Ecdysozoa</taxon>
        <taxon>Arthropoda</taxon>
        <taxon>Chelicerata</taxon>
        <taxon>Arachnida</taxon>
        <taxon>Araneae</taxon>
        <taxon>Araneomorphae</taxon>
        <taxon>Entelegynae</taxon>
        <taxon>Araneoidea</taxon>
        <taxon>Araneidae</taxon>
        <taxon>Caerostris</taxon>
    </lineage>
</organism>
<evidence type="ECO:0000313" key="2">
    <source>
        <dbReference type="Proteomes" id="UP001054945"/>
    </source>
</evidence>
<reference evidence="1 2" key="1">
    <citation type="submission" date="2021-06" db="EMBL/GenBank/DDBJ databases">
        <title>Caerostris extrusa draft genome.</title>
        <authorList>
            <person name="Kono N."/>
            <person name="Arakawa K."/>
        </authorList>
    </citation>
    <scope>NUCLEOTIDE SEQUENCE [LARGE SCALE GENOMIC DNA]</scope>
</reference>
<gene>
    <name evidence="1" type="ORF">CEXT_327371</name>
</gene>
<sequence length="111" mass="13344">MRDDISQSDTLRSRCRYHLPRSQFALKQRRLIQNLNGQSGSIYEKLEIRDLIESNRNEKRYLEWDTLLSRCRYHLPRSYFAVEQQQFIQNLNGQSESVSKREPDVKYPIGH</sequence>
<dbReference type="Proteomes" id="UP001054945">
    <property type="component" value="Unassembled WGS sequence"/>
</dbReference>
<accession>A0AAV4MRQ1</accession>
<dbReference type="AlphaFoldDB" id="A0AAV4MRQ1"/>
<comment type="caution">
    <text evidence="1">The sequence shown here is derived from an EMBL/GenBank/DDBJ whole genome shotgun (WGS) entry which is preliminary data.</text>
</comment>
<keyword evidence="2" id="KW-1185">Reference proteome</keyword>
<name>A0AAV4MRQ1_CAEEX</name>
<proteinExistence type="predicted"/>
<protein>
    <recommendedName>
        <fullName evidence="3">Ycf1</fullName>
    </recommendedName>
</protein>
<evidence type="ECO:0008006" key="3">
    <source>
        <dbReference type="Google" id="ProtNLM"/>
    </source>
</evidence>
<evidence type="ECO:0000313" key="1">
    <source>
        <dbReference type="EMBL" id="GIX74569.1"/>
    </source>
</evidence>